<dbReference type="GO" id="GO:0005829">
    <property type="term" value="C:cytosol"/>
    <property type="evidence" value="ECO:0007669"/>
    <property type="project" value="TreeGrafter"/>
</dbReference>
<evidence type="ECO:0000256" key="7">
    <source>
        <dbReference type="ARBA" id="ARBA00023146"/>
    </source>
</evidence>
<feature type="domain" description="Methionyl/Valyl/Leucyl/Isoleucyl-tRNA synthetase anticodon-binding" evidence="10">
    <location>
        <begin position="293"/>
        <end position="408"/>
    </location>
</feature>
<comment type="catalytic activity">
    <reaction evidence="8">
        <text>tRNA(Leu) + L-leucine + ATP = L-leucyl-tRNA(Leu) + AMP + diphosphate</text>
        <dbReference type="Rhea" id="RHEA:11688"/>
        <dbReference type="Rhea" id="RHEA-COMP:9613"/>
        <dbReference type="Rhea" id="RHEA-COMP:9622"/>
        <dbReference type="ChEBI" id="CHEBI:30616"/>
        <dbReference type="ChEBI" id="CHEBI:33019"/>
        <dbReference type="ChEBI" id="CHEBI:57427"/>
        <dbReference type="ChEBI" id="CHEBI:78442"/>
        <dbReference type="ChEBI" id="CHEBI:78494"/>
        <dbReference type="ChEBI" id="CHEBI:456215"/>
        <dbReference type="EC" id="6.1.1.4"/>
    </reaction>
</comment>
<dbReference type="CDD" id="cd07958">
    <property type="entry name" value="Anticodon_Ia_Leu_BEm"/>
    <property type="match status" value="1"/>
</dbReference>
<gene>
    <name evidence="11" type="ORF">COS33_00050</name>
</gene>
<dbReference type="Gene3D" id="1.10.730.10">
    <property type="entry name" value="Isoleucyl-tRNA Synthetase, Domain 1"/>
    <property type="match status" value="1"/>
</dbReference>
<dbReference type="SUPFAM" id="SSF47323">
    <property type="entry name" value="Anticodon-binding domain of a subclass of class I aminoacyl-tRNA synthetases"/>
    <property type="match status" value="1"/>
</dbReference>
<evidence type="ECO:0000259" key="9">
    <source>
        <dbReference type="Pfam" id="PF00133"/>
    </source>
</evidence>
<evidence type="ECO:0000259" key="10">
    <source>
        <dbReference type="Pfam" id="PF08264"/>
    </source>
</evidence>
<keyword evidence="6" id="KW-0648">Protein biosynthesis</keyword>
<dbReference type="PANTHER" id="PTHR43740:SF2">
    <property type="entry name" value="LEUCINE--TRNA LIGASE, MITOCHONDRIAL"/>
    <property type="match status" value="1"/>
</dbReference>
<dbReference type="Pfam" id="PF08264">
    <property type="entry name" value="Anticodon_1"/>
    <property type="match status" value="1"/>
</dbReference>
<dbReference type="EC" id="6.1.1.4" evidence="2"/>
<keyword evidence="3 11" id="KW-0436">Ligase</keyword>
<protein>
    <recommendedName>
        <fullName evidence="2">leucine--tRNA ligase</fullName>
        <ecNumber evidence="2">6.1.1.4</ecNumber>
    </recommendedName>
</protein>
<dbReference type="FunFam" id="3.40.50.620:FF:000056">
    <property type="entry name" value="Leucine--tRNA ligase"/>
    <property type="match status" value="1"/>
</dbReference>
<dbReference type="GO" id="GO:0006429">
    <property type="term" value="P:leucyl-tRNA aminoacylation"/>
    <property type="evidence" value="ECO:0007669"/>
    <property type="project" value="InterPro"/>
</dbReference>
<dbReference type="InterPro" id="IPR002302">
    <property type="entry name" value="Leu-tRNA-ligase"/>
</dbReference>
<comment type="similarity">
    <text evidence="1">Belongs to the class-I aminoacyl-tRNA synthetase family.</text>
</comment>
<evidence type="ECO:0000256" key="3">
    <source>
        <dbReference type="ARBA" id="ARBA00022598"/>
    </source>
</evidence>
<dbReference type="Pfam" id="PF00133">
    <property type="entry name" value="tRNA-synt_1"/>
    <property type="match status" value="1"/>
</dbReference>
<dbReference type="Proteomes" id="UP000230595">
    <property type="component" value="Unassembled WGS sequence"/>
</dbReference>
<evidence type="ECO:0000256" key="4">
    <source>
        <dbReference type="ARBA" id="ARBA00022741"/>
    </source>
</evidence>
<dbReference type="PANTHER" id="PTHR43740">
    <property type="entry name" value="LEUCYL-TRNA SYNTHETASE"/>
    <property type="match status" value="1"/>
</dbReference>
<evidence type="ECO:0000313" key="12">
    <source>
        <dbReference type="Proteomes" id="UP000230595"/>
    </source>
</evidence>
<evidence type="ECO:0000256" key="8">
    <source>
        <dbReference type="ARBA" id="ARBA00047469"/>
    </source>
</evidence>
<dbReference type="Gene3D" id="3.40.50.620">
    <property type="entry name" value="HUPs"/>
    <property type="match status" value="1"/>
</dbReference>
<dbReference type="GO" id="GO:0005524">
    <property type="term" value="F:ATP binding"/>
    <property type="evidence" value="ECO:0007669"/>
    <property type="project" value="UniProtKB-KW"/>
</dbReference>
<dbReference type="EMBL" id="PEUH01000002">
    <property type="protein sequence ID" value="PIV32017.1"/>
    <property type="molecule type" value="Genomic_DNA"/>
</dbReference>
<dbReference type="InterPro" id="IPR009080">
    <property type="entry name" value="tRNAsynth_Ia_anticodon-bd"/>
</dbReference>
<keyword evidence="4" id="KW-0547">Nucleotide-binding</keyword>
<accession>A0A2M7CQS0</accession>
<evidence type="ECO:0000256" key="2">
    <source>
        <dbReference type="ARBA" id="ARBA00013164"/>
    </source>
</evidence>
<dbReference type="InterPro" id="IPR002300">
    <property type="entry name" value="aa-tRNA-synth_Ia"/>
</dbReference>
<evidence type="ECO:0000313" key="11">
    <source>
        <dbReference type="EMBL" id="PIV32017.1"/>
    </source>
</evidence>
<dbReference type="AlphaFoldDB" id="A0A2M7CQS0"/>
<feature type="domain" description="Aminoacyl-tRNA synthetase class Ia" evidence="9">
    <location>
        <begin position="46"/>
        <end position="245"/>
    </location>
</feature>
<proteinExistence type="inferred from homology"/>
<reference evidence="12" key="1">
    <citation type="submission" date="2017-09" db="EMBL/GenBank/DDBJ databases">
        <title>Depth-based differentiation of microbial function through sediment-hosted aquifers and enrichment of novel symbionts in the deep terrestrial subsurface.</title>
        <authorList>
            <person name="Probst A.J."/>
            <person name="Ladd B."/>
            <person name="Jarett J.K."/>
            <person name="Geller-Mcgrath D.E."/>
            <person name="Sieber C.M.K."/>
            <person name="Emerson J.B."/>
            <person name="Anantharaman K."/>
            <person name="Thomas B.C."/>
            <person name="Malmstrom R."/>
            <person name="Stieglmeier M."/>
            <person name="Klingl A."/>
            <person name="Woyke T."/>
            <person name="Ryan C.M."/>
            <person name="Banfield J.F."/>
        </authorList>
    </citation>
    <scope>NUCLEOTIDE SEQUENCE [LARGE SCALE GENOMIC DNA]</scope>
</reference>
<dbReference type="Gene3D" id="3.10.20.590">
    <property type="match status" value="1"/>
</dbReference>
<evidence type="ECO:0000256" key="1">
    <source>
        <dbReference type="ARBA" id="ARBA00005594"/>
    </source>
</evidence>
<evidence type="ECO:0000256" key="5">
    <source>
        <dbReference type="ARBA" id="ARBA00022840"/>
    </source>
</evidence>
<dbReference type="FunFam" id="1.10.730.10:FF:000002">
    <property type="entry name" value="Leucine--tRNA ligase"/>
    <property type="match status" value="1"/>
</dbReference>
<dbReference type="InterPro" id="IPR013155">
    <property type="entry name" value="M/V/L/I-tRNA-synth_anticd-bd"/>
</dbReference>
<dbReference type="InterPro" id="IPR014729">
    <property type="entry name" value="Rossmann-like_a/b/a_fold"/>
</dbReference>
<keyword evidence="5" id="KW-0067">ATP-binding</keyword>
<dbReference type="GO" id="GO:0004823">
    <property type="term" value="F:leucine-tRNA ligase activity"/>
    <property type="evidence" value="ECO:0007669"/>
    <property type="project" value="UniProtKB-EC"/>
</dbReference>
<sequence length="451" mass="51896">LERAFVDDGHLVDSGEFSGLISEKARENMAKWLEEKNLGKKKVNYKLRDWLVSRQRYWGAPIPIVYCEKCGEVAVPEKDLPVKLLNVKKYLPTEEGKSPLAHSEKFLKTKCPKCGGKAIRETDTMDTFVCSSWYYLAYIMRGISNFQFPISKYKKAFKQWLPVNMYIGGAEHTVLHLLYSRFFTKALKDFGYLNFGEPFSALRHQGIILGPDGQKMSKSRGNVVDPDDLVKKFGADAVRMHLAFMGPYDQGGPWNPGGILGIKRFLDRIYKTISNFQFSISKQRQNSKIQNQNFERLLHQTIKKVTEDIENLRFNTAISSLMILFNEVEKQPSLKIENWKLMIKLLAPFAPHLAEELWQTIKLKSLKAEKLKSIHLESWPKYNPKLIVEEQFELIIQINGKIRDKISAKIGIFQKEAENIALNQEKVKNAIVGNKIKKIIFVPNKLINIVI</sequence>
<keyword evidence="7" id="KW-0030">Aminoacyl-tRNA synthetase</keyword>
<name>A0A2M7CQS0_9BACT</name>
<dbReference type="SUPFAM" id="SSF52374">
    <property type="entry name" value="Nucleotidylyl transferase"/>
    <property type="match status" value="1"/>
</dbReference>
<organism evidence="11 12">
    <name type="scientific">Candidatus Wolfebacteria bacterium CG02_land_8_20_14_3_00_37_12</name>
    <dbReference type="NCBI Taxonomy" id="1975066"/>
    <lineage>
        <taxon>Bacteria</taxon>
        <taxon>Candidatus Wolfeibacteriota</taxon>
    </lineage>
</organism>
<feature type="non-terminal residue" evidence="11">
    <location>
        <position position="1"/>
    </location>
</feature>
<comment type="caution">
    <text evidence="11">The sequence shown here is derived from an EMBL/GenBank/DDBJ whole genome shotgun (WGS) entry which is preliminary data.</text>
</comment>
<evidence type="ECO:0000256" key="6">
    <source>
        <dbReference type="ARBA" id="ARBA00022917"/>
    </source>
</evidence>